<evidence type="ECO:0000313" key="11">
    <source>
        <dbReference type="EMBL" id="CAG8541561.1"/>
    </source>
</evidence>
<dbReference type="Pfam" id="PF08638">
    <property type="entry name" value="Med14"/>
    <property type="match status" value="1"/>
</dbReference>
<dbReference type="EMBL" id="CAJVQA010002247">
    <property type="protein sequence ID" value="CAG8541561.1"/>
    <property type="molecule type" value="Genomic_DNA"/>
</dbReference>
<name>A0A9N9FL08_9GLOM</name>
<keyword evidence="7 9" id="KW-0539">Nucleus</keyword>
<evidence type="ECO:0000256" key="3">
    <source>
        <dbReference type="ARBA" id="ARBA00019619"/>
    </source>
</evidence>
<keyword evidence="4 9" id="KW-0805">Transcription regulation</keyword>
<dbReference type="OrthoDB" id="205099at2759"/>
<sequence>MYMAYASSPQDWRPLQEIVASVNCDSRDNLIAFIHKKISQIDSGDGDRRKSFMLNYLIPQRQQFLKLQSLVKWSEHTDIIKNCESYHEAVQNQQQKINIVEQSLGEHANFMPTTSVRSLDILTAIDVLTTGKYQRFPRAIEEFLASKPLTDSEVKKALEELNSVIELRMLTEEVVPPAMRKYHVDNGRITFFVKKEFEVVLTLIDQKPDFPWHIMDLKFLIQSANDKLYSDIDLSLHEVQINFVIRNAQLRLFPKNPPLPELPLSRVPGNTEKSTLKPARSLPLLELYDFLHTFCLDMQLDILYQQAFRLAGTRWANNLFLETDGTLHDEPRTFLRVYYWRSVKPASNSSFKGDVIEITIAEEKTKRSLIHLSRSMLSKSHWLTDTSRIKPGVLNDGRGLNYPHKFLQARWIGLAGENTTEWTVLDWEFDPTNLSFEHLLLSVTQKRAESVIMGFKNALSSLALAKSAFSEEDLEIIEGCQEFPDDFISDDSPISDNVAKKFLKISSLRVWLFGDRYVTISVDIRSGRIIIEENNKIDDKEFIKMCEDKISFAQNDDNLVVQTLCYLKFKSRIDQIEKAAKYLQFDIHRSLILRKEDLNQLGTNHCAYLRFPQYDNHFLICGIVNGGLRYWLTTLSREPPVKRFILVKDAKDPTHKLSSSEPIYLEEERNSFIDKASLELQKEGPLPMDGGVLCGKRNFEEIDDKAEGTSPRKKLVRANTGLEYEIVHLARISALCRARISYLRMKEQIKSHELSFTVIQPDKSLEFIDPDSSISLTSSIPVLKMDRQSILAKMQISIDKTLNVFGDIYIRFVGSRLLTTTACSVYMINYSVILWLMYLSDAKTKPLRLNLSLLFVFLFDNVRYDPVSQVISFKYEAEDSYIKNFIRDWSSIVMICQAASQVSTPSWTDTSIKIAPFNFRTVKVIYSQDLFFDISCKSDRYSLQFGTTDTTKSRNPHQRISIYLQNTLNCECNVGSLITTLTRTTPLFSALDALEKNTIYVGERVLNIIPRSSYHIQQFPKYGLDIEVREENKIFMYDTSLDSRITSLKRIPLWEKFFESVISNDKISISDFIPLSEGFVIPIGDTHKVLEWLDSHIRS</sequence>
<organism evidence="11 12">
    <name type="scientific">Cetraspora pellucida</name>
    <dbReference type="NCBI Taxonomy" id="1433469"/>
    <lineage>
        <taxon>Eukaryota</taxon>
        <taxon>Fungi</taxon>
        <taxon>Fungi incertae sedis</taxon>
        <taxon>Mucoromycota</taxon>
        <taxon>Glomeromycotina</taxon>
        <taxon>Glomeromycetes</taxon>
        <taxon>Diversisporales</taxon>
        <taxon>Gigasporaceae</taxon>
        <taxon>Cetraspora</taxon>
    </lineage>
</organism>
<proteinExistence type="inferred from homology"/>
<comment type="similarity">
    <text evidence="2 9">Belongs to the Mediator complex subunit 14 family.</text>
</comment>
<evidence type="ECO:0000256" key="9">
    <source>
        <dbReference type="RuleBase" id="RU365082"/>
    </source>
</evidence>
<protein>
    <recommendedName>
        <fullName evidence="3 9">Mediator of RNA polymerase II transcription subunit 14</fullName>
    </recommendedName>
    <alternativeName>
        <fullName evidence="8 9">Mediator complex subunit 14</fullName>
    </alternativeName>
</protein>
<gene>
    <name evidence="11" type="ORF">CPELLU_LOCUS4324</name>
</gene>
<keyword evidence="12" id="KW-1185">Reference proteome</keyword>
<keyword evidence="5 9" id="KW-0010">Activator</keyword>
<accession>A0A9N9FL08</accession>
<evidence type="ECO:0000256" key="5">
    <source>
        <dbReference type="ARBA" id="ARBA00023159"/>
    </source>
</evidence>
<comment type="subunit">
    <text evidence="9">Component of the Mediator complex.</text>
</comment>
<dbReference type="AlphaFoldDB" id="A0A9N9FL08"/>
<dbReference type="GO" id="GO:0006357">
    <property type="term" value="P:regulation of transcription by RNA polymerase II"/>
    <property type="evidence" value="ECO:0007669"/>
    <property type="project" value="InterPro"/>
</dbReference>
<dbReference type="PANTHER" id="PTHR12809">
    <property type="entry name" value="MEDIATOR COMPLEX SUBUNIT"/>
    <property type="match status" value="1"/>
</dbReference>
<evidence type="ECO:0000259" key="10">
    <source>
        <dbReference type="Pfam" id="PF08638"/>
    </source>
</evidence>
<comment type="subcellular location">
    <subcellularLocation>
        <location evidence="1 9">Nucleus</location>
    </subcellularLocation>
</comment>
<reference evidence="11" key="1">
    <citation type="submission" date="2021-06" db="EMBL/GenBank/DDBJ databases">
        <authorList>
            <person name="Kallberg Y."/>
            <person name="Tangrot J."/>
            <person name="Rosling A."/>
        </authorList>
    </citation>
    <scope>NUCLEOTIDE SEQUENCE</scope>
    <source>
        <strain evidence="11">FL966</strain>
    </source>
</reference>
<evidence type="ECO:0000256" key="1">
    <source>
        <dbReference type="ARBA" id="ARBA00004123"/>
    </source>
</evidence>
<dbReference type="GO" id="GO:0070847">
    <property type="term" value="C:core mediator complex"/>
    <property type="evidence" value="ECO:0007669"/>
    <property type="project" value="TreeGrafter"/>
</dbReference>
<comment type="function">
    <text evidence="9">Component of the Mediator complex, a coactivator involved in the regulated transcription of nearly all RNA polymerase II-dependent genes. Mediator functions as a bridge to convey information from gene-specific regulatory proteins to the basal RNA polymerase II transcription machinery. Mediator is recruited to promoters by direct interactions with regulatory proteins and serves as a scaffold for the assembly of a functional preinitiation complex with RNA polymerase II and the general transcription factors.</text>
</comment>
<dbReference type="InterPro" id="IPR013947">
    <property type="entry name" value="Mediator_Med14"/>
</dbReference>
<keyword evidence="6 9" id="KW-0804">Transcription</keyword>
<evidence type="ECO:0000313" key="12">
    <source>
        <dbReference type="Proteomes" id="UP000789759"/>
    </source>
</evidence>
<evidence type="ECO:0000256" key="8">
    <source>
        <dbReference type="ARBA" id="ARBA00032007"/>
    </source>
</evidence>
<evidence type="ECO:0000256" key="7">
    <source>
        <dbReference type="ARBA" id="ARBA00023242"/>
    </source>
</evidence>
<dbReference type="GO" id="GO:0016592">
    <property type="term" value="C:mediator complex"/>
    <property type="evidence" value="ECO:0007669"/>
    <property type="project" value="UniProtKB-UniRule"/>
</dbReference>
<evidence type="ECO:0000256" key="6">
    <source>
        <dbReference type="ARBA" id="ARBA00023163"/>
    </source>
</evidence>
<dbReference type="Proteomes" id="UP000789759">
    <property type="component" value="Unassembled WGS sequence"/>
</dbReference>
<evidence type="ECO:0000256" key="2">
    <source>
        <dbReference type="ARBA" id="ARBA00007813"/>
    </source>
</evidence>
<dbReference type="PANTHER" id="PTHR12809:SF2">
    <property type="entry name" value="MEDIATOR OF RNA POLYMERASE II TRANSCRIPTION SUBUNIT 14"/>
    <property type="match status" value="1"/>
</dbReference>
<dbReference type="GO" id="GO:0003712">
    <property type="term" value="F:transcription coregulator activity"/>
    <property type="evidence" value="ECO:0007669"/>
    <property type="project" value="UniProtKB-UniRule"/>
</dbReference>
<comment type="caution">
    <text evidence="11">The sequence shown here is derived from an EMBL/GenBank/DDBJ whole genome shotgun (WGS) entry which is preliminary data.</text>
</comment>
<feature type="domain" description="Mediator complex subunit MED14 N-terminal" evidence="10">
    <location>
        <begin position="14"/>
        <end position="204"/>
    </location>
</feature>
<evidence type="ECO:0000256" key="4">
    <source>
        <dbReference type="ARBA" id="ARBA00023015"/>
    </source>
</evidence>
<dbReference type="InterPro" id="IPR055122">
    <property type="entry name" value="Med14_N"/>
</dbReference>